<reference evidence="2 3" key="2">
    <citation type="submission" date="2014-10" db="EMBL/GenBank/DDBJ databases">
        <title>Paracoccus sanguinis sp. nov., isolated from clinical specimens of New York State patients.</title>
        <authorList>
            <person name="Mingle L.A."/>
            <person name="Cole J.A."/>
            <person name="Lapierre P."/>
            <person name="Musser K.A."/>
        </authorList>
    </citation>
    <scope>NUCLEOTIDE SEQUENCE [LARGE SCALE GENOMIC DNA]</scope>
    <source>
        <strain evidence="2 3">HAMBI 3106</strain>
    </source>
</reference>
<dbReference type="PANTHER" id="PTHR22855:SF13">
    <property type="entry name" value="METHYLCROTONOYL-COA CARBOXYLASE BETA CHAIN, MITOCHONDRIAL"/>
    <property type="match status" value="1"/>
</dbReference>
<evidence type="ECO:0000313" key="2">
    <source>
        <dbReference type="EMBL" id="KGJ01921.1"/>
    </source>
</evidence>
<organism evidence="2 3">
    <name type="scientific">Paracoccus sphaerophysae</name>
    <dbReference type="NCBI Taxonomy" id="690417"/>
    <lineage>
        <taxon>Bacteria</taxon>
        <taxon>Pseudomonadati</taxon>
        <taxon>Pseudomonadota</taxon>
        <taxon>Alphaproteobacteria</taxon>
        <taxon>Rhodobacterales</taxon>
        <taxon>Paracoccaceae</taxon>
        <taxon>Paracoccus</taxon>
    </lineage>
</organism>
<dbReference type="Proteomes" id="UP000029917">
    <property type="component" value="Unassembled WGS sequence"/>
</dbReference>
<feature type="region of interest" description="Disordered" evidence="1">
    <location>
        <begin position="33"/>
        <end position="53"/>
    </location>
</feature>
<feature type="non-terminal residue" evidence="2">
    <location>
        <position position="94"/>
    </location>
</feature>
<dbReference type="InterPro" id="IPR045190">
    <property type="entry name" value="MCCB/AccD1-like"/>
</dbReference>
<dbReference type="InterPro" id="IPR029045">
    <property type="entry name" value="ClpP/crotonase-like_dom_sf"/>
</dbReference>
<keyword evidence="3" id="KW-1185">Reference proteome</keyword>
<accession>A0A099EV97</accession>
<reference evidence="2 3" key="1">
    <citation type="submission" date="2014-09" db="EMBL/GenBank/DDBJ databases">
        <authorList>
            <person name="McGinnis J.M."/>
            <person name="Wolfgang W.J."/>
        </authorList>
    </citation>
    <scope>NUCLEOTIDE SEQUENCE [LARGE SCALE GENOMIC DNA]</scope>
    <source>
        <strain evidence="2 3">HAMBI 3106</strain>
    </source>
</reference>
<dbReference type="STRING" id="690417.IC63_15780"/>
<dbReference type="EMBL" id="JRKS01000083">
    <property type="protein sequence ID" value="KGJ01921.1"/>
    <property type="molecule type" value="Genomic_DNA"/>
</dbReference>
<protein>
    <recommendedName>
        <fullName evidence="4">Methylcrotonoyl-CoA carboxylase</fullName>
    </recommendedName>
</protein>
<evidence type="ECO:0000256" key="1">
    <source>
        <dbReference type="SAM" id="MobiDB-lite"/>
    </source>
</evidence>
<dbReference type="GO" id="GO:0004485">
    <property type="term" value="F:methylcrotonoyl-CoA carboxylase activity"/>
    <property type="evidence" value="ECO:0007669"/>
    <property type="project" value="TreeGrafter"/>
</dbReference>
<proteinExistence type="predicted"/>
<comment type="caution">
    <text evidence="2">The sequence shown here is derived from an EMBL/GenBank/DDBJ whole genome shotgun (WGS) entry which is preliminary data.</text>
</comment>
<dbReference type="GO" id="GO:0006552">
    <property type="term" value="P:L-leucine catabolic process"/>
    <property type="evidence" value="ECO:0007669"/>
    <property type="project" value="TreeGrafter"/>
</dbReference>
<dbReference type="SUPFAM" id="SSF52096">
    <property type="entry name" value="ClpP/crotonase"/>
    <property type="match status" value="1"/>
</dbReference>
<dbReference type="GO" id="GO:1905202">
    <property type="term" value="C:methylcrotonoyl-CoA carboxylase complex"/>
    <property type="evidence" value="ECO:0007669"/>
    <property type="project" value="TreeGrafter"/>
</dbReference>
<dbReference type="PANTHER" id="PTHR22855">
    <property type="entry name" value="ACETYL, PROPIONYL, PYRUVATE, AND GLUTACONYL CARBOXYLASE-RELATED"/>
    <property type="match status" value="1"/>
</dbReference>
<name>A0A099EV97_9RHOB</name>
<dbReference type="Gene3D" id="3.90.226.10">
    <property type="entry name" value="2-enoyl-CoA Hydratase, Chain A, domain 1"/>
    <property type="match status" value="1"/>
</dbReference>
<sequence>MKLRTTALPSSDAFRANRAAHLQMLDTVRQAAEAAAAGGGPEALARHTARGKMPPRERVANLLDPGSPFLEIGATAAHAMYDGAAPISRNGEPG</sequence>
<evidence type="ECO:0008006" key="4">
    <source>
        <dbReference type="Google" id="ProtNLM"/>
    </source>
</evidence>
<dbReference type="AlphaFoldDB" id="A0A099EV97"/>
<evidence type="ECO:0000313" key="3">
    <source>
        <dbReference type="Proteomes" id="UP000029917"/>
    </source>
</evidence>
<gene>
    <name evidence="2" type="ORF">IC63_15780</name>
</gene>